<dbReference type="NCBIfam" id="NF008473">
    <property type="entry name" value="PRK11370.1"/>
    <property type="match status" value="1"/>
</dbReference>
<evidence type="ECO:0000259" key="2">
    <source>
        <dbReference type="Pfam" id="PF03795"/>
    </source>
</evidence>
<dbReference type="EMBL" id="MRWE01000018">
    <property type="protein sequence ID" value="ORJ25175.1"/>
    <property type="molecule type" value="Genomic_DNA"/>
</dbReference>
<dbReference type="AlphaFoldDB" id="A0A1X0WEM0"/>
<keyword evidence="4" id="KW-1185">Reference proteome</keyword>
<dbReference type="PANTHER" id="PTHR33606:SF3">
    <property type="entry name" value="PROTEIN YCII"/>
    <property type="match status" value="1"/>
</dbReference>
<reference evidence="3 4" key="1">
    <citation type="journal article" date="2017" name="Int. J. Syst. Evol. Microbiol.">
        <title>Rouxiella badensis sp. nov. and Rouxiella silvae sp. nov. isolated from peat bog soil in Germany and emendation of the genus description.</title>
        <authorList>
            <person name="Le Fleche-Mateos A."/>
            <person name="Kugler J.H."/>
            <person name="Hansen S.H."/>
            <person name="Syldatk C."/>
            <person name="Hausmann R."/>
            <person name="Lomprez F."/>
            <person name="Vandenbogaert M."/>
            <person name="Manuguerra J.C."/>
            <person name="Grimont P.A."/>
        </authorList>
    </citation>
    <scope>NUCLEOTIDE SEQUENCE [LARGE SCALE GENOMIC DNA]</scope>
    <source>
        <strain evidence="3 4">DSM 100043</strain>
    </source>
</reference>
<dbReference type="InterPro" id="IPR051807">
    <property type="entry name" value="Sec-metab_biosynth-assoc"/>
</dbReference>
<dbReference type="RefSeq" id="WP_017493462.1">
    <property type="nucleotide sequence ID" value="NZ_CAUQAZ010000064.1"/>
</dbReference>
<dbReference type="PANTHER" id="PTHR33606">
    <property type="entry name" value="PROTEIN YCII"/>
    <property type="match status" value="1"/>
</dbReference>
<dbReference type="Pfam" id="PF03795">
    <property type="entry name" value="YCII"/>
    <property type="match status" value="1"/>
</dbReference>
<gene>
    <name evidence="3" type="ORF">BS640_12135</name>
</gene>
<feature type="domain" description="YCII-related" evidence="2">
    <location>
        <begin position="1"/>
        <end position="95"/>
    </location>
</feature>
<accession>A0A1X0WEM0</accession>
<evidence type="ECO:0000313" key="3">
    <source>
        <dbReference type="EMBL" id="ORJ25175.1"/>
    </source>
</evidence>
<evidence type="ECO:0000256" key="1">
    <source>
        <dbReference type="ARBA" id="ARBA00007689"/>
    </source>
</evidence>
<comment type="similarity">
    <text evidence="1">Belongs to the YciI family.</text>
</comment>
<organism evidence="3 4">
    <name type="scientific">Rouxiella badensis</name>
    <dbReference type="NCBI Taxonomy" id="1646377"/>
    <lineage>
        <taxon>Bacteria</taxon>
        <taxon>Pseudomonadati</taxon>
        <taxon>Pseudomonadota</taxon>
        <taxon>Gammaproteobacteria</taxon>
        <taxon>Enterobacterales</taxon>
        <taxon>Yersiniaceae</taxon>
        <taxon>Rouxiella</taxon>
    </lineage>
</organism>
<dbReference type="Gene3D" id="3.30.70.1060">
    <property type="entry name" value="Dimeric alpha+beta barrel"/>
    <property type="match status" value="1"/>
</dbReference>
<sequence>MLYMIYSEDVANSLEKRRIARPAHIDRLQKLKDQGRVLVGGPLPAIDSEEPGDAGMTGSLVIAEFESLEAAKSWAEVDPYMLAGVYHKTTVKPFKKTI</sequence>
<name>A0A1X0WEM0_9GAMM</name>
<proteinExistence type="inferred from homology"/>
<dbReference type="SUPFAM" id="SSF54909">
    <property type="entry name" value="Dimeric alpha+beta barrel"/>
    <property type="match status" value="1"/>
</dbReference>
<dbReference type="InterPro" id="IPR011008">
    <property type="entry name" value="Dimeric_a/b-barrel"/>
</dbReference>
<dbReference type="GeneID" id="93566508"/>
<protein>
    <recommendedName>
        <fullName evidence="2">YCII-related domain-containing protein</fullName>
    </recommendedName>
</protein>
<comment type="caution">
    <text evidence="3">The sequence shown here is derived from an EMBL/GenBank/DDBJ whole genome shotgun (WGS) entry which is preliminary data.</text>
</comment>
<dbReference type="InterPro" id="IPR005545">
    <property type="entry name" value="YCII"/>
</dbReference>
<dbReference type="STRING" id="1646377.BS640_12135"/>
<evidence type="ECO:0000313" key="4">
    <source>
        <dbReference type="Proteomes" id="UP000192536"/>
    </source>
</evidence>
<dbReference type="Proteomes" id="UP000192536">
    <property type="component" value="Unassembled WGS sequence"/>
</dbReference>